<evidence type="ECO:0000313" key="2">
    <source>
        <dbReference type="EMBL" id="MBB4956713.1"/>
    </source>
</evidence>
<name>A0A7W7SKY5_9ACTN</name>
<evidence type="ECO:0000313" key="3">
    <source>
        <dbReference type="Proteomes" id="UP000578819"/>
    </source>
</evidence>
<sequence>MDLILLGVTGVLFFVAGPVMAVRGLIGRKAITQELVQQRIAFPAGGNLPAGLSRYAGVQVRTGEQAKAYSDLIGSHVAKATGGRTYAEISTELQAGGRTDEKLVRLREMAFMGQTLRGALLGAYQASQVTLLVIGLGALFTALGLTFLALALIGS</sequence>
<gene>
    <name evidence="2" type="ORF">FHR38_000446</name>
</gene>
<dbReference type="Proteomes" id="UP000578819">
    <property type="component" value="Unassembled WGS sequence"/>
</dbReference>
<organism evidence="2 3">
    <name type="scientific">Micromonospora polyrhachis</name>
    <dbReference type="NCBI Taxonomy" id="1282883"/>
    <lineage>
        <taxon>Bacteria</taxon>
        <taxon>Bacillati</taxon>
        <taxon>Actinomycetota</taxon>
        <taxon>Actinomycetes</taxon>
        <taxon>Micromonosporales</taxon>
        <taxon>Micromonosporaceae</taxon>
        <taxon>Micromonospora</taxon>
    </lineage>
</organism>
<feature type="transmembrane region" description="Helical" evidence="1">
    <location>
        <begin position="131"/>
        <end position="153"/>
    </location>
</feature>
<keyword evidence="1" id="KW-1133">Transmembrane helix</keyword>
<proteinExistence type="predicted"/>
<dbReference type="AlphaFoldDB" id="A0A7W7SKY5"/>
<keyword evidence="1" id="KW-0812">Transmembrane</keyword>
<keyword evidence="3" id="KW-1185">Reference proteome</keyword>
<reference evidence="2 3" key="1">
    <citation type="submission" date="2020-08" db="EMBL/GenBank/DDBJ databases">
        <title>Sequencing the genomes of 1000 actinobacteria strains.</title>
        <authorList>
            <person name="Klenk H.-P."/>
        </authorList>
    </citation>
    <scope>NUCLEOTIDE SEQUENCE [LARGE SCALE GENOMIC DNA]</scope>
    <source>
        <strain evidence="2 3">DSM 45886</strain>
    </source>
</reference>
<keyword evidence="1" id="KW-0472">Membrane</keyword>
<dbReference type="RefSeq" id="WP_184532312.1">
    <property type="nucleotide sequence ID" value="NZ_JACHJW010000001.1"/>
</dbReference>
<protein>
    <submittedName>
        <fullName evidence="2">Uncharacterized protein</fullName>
    </submittedName>
</protein>
<dbReference type="EMBL" id="JACHJW010000001">
    <property type="protein sequence ID" value="MBB4956713.1"/>
    <property type="molecule type" value="Genomic_DNA"/>
</dbReference>
<accession>A0A7W7SKY5</accession>
<evidence type="ECO:0000256" key="1">
    <source>
        <dbReference type="SAM" id="Phobius"/>
    </source>
</evidence>
<comment type="caution">
    <text evidence="2">The sequence shown here is derived from an EMBL/GenBank/DDBJ whole genome shotgun (WGS) entry which is preliminary data.</text>
</comment>